<keyword evidence="2" id="KW-1185">Reference proteome</keyword>
<proteinExistence type="predicted"/>
<comment type="caution">
    <text evidence="1">The sequence shown here is derived from an EMBL/GenBank/DDBJ whole genome shotgun (WGS) entry which is preliminary data.</text>
</comment>
<dbReference type="EMBL" id="CABDUW010001612">
    <property type="protein sequence ID" value="VTJ82962.1"/>
    <property type="molecule type" value="Genomic_DNA"/>
</dbReference>
<dbReference type="Proteomes" id="UP000335636">
    <property type="component" value="Unassembled WGS sequence"/>
</dbReference>
<name>A0A5E4CPT2_MARMO</name>
<evidence type="ECO:0000313" key="2">
    <source>
        <dbReference type="Proteomes" id="UP000335636"/>
    </source>
</evidence>
<reference evidence="1" key="1">
    <citation type="submission" date="2019-04" db="EMBL/GenBank/DDBJ databases">
        <authorList>
            <person name="Alioto T."/>
            <person name="Alioto T."/>
        </authorList>
    </citation>
    <scope>NUCLEOTIDE SEQUENCE [LARGE SCALE GENOMIC DNA]</scope>
</reference>
<evidence type="ECO:0000313" key="1">
    <source>
        <dbReference type="EMBL" id="VTJ82962.1"/>
    </source>
</evidence>
<organism evidence="1 2">
    <name type="scientific">Marmota monax</name>
    <name type="common">Woodchuck</name>
    <dbReference type="NCBI Taxonomy" id="9995"/>
    <lineage>
        <taxon>Eukaryota</taxon>
        <taxon>Metazoa</taxon>
        <taxon>Chordata</taxon>
        <taxon>Craniata</taxon>
        <taxon>Vertebrata</taxon>
        <taxon>Euteleostomi</taxon>
        <taxon>Mammalia</taxon>
        <taxon>Eutheria</taxon>
        <taxon>Euarchontoglires</taxon>
        <taxon>Glires</taxon>
        <taxon>Rodentia</taxon>
        <taxon>Sciuromorpha</taxon>
        <taxon>Sciuridae</taxon>
        <taxon>Xerinae</taxon>
        <taxon>Marmotini</taxon>
        <taxon>Marmota</taxon>
    </lineage>
</organism>
<accession>A0A5E4CPT2</accession>
<protein>
    <submittedName>
        <fullName evidence="1">Uncharacterized protein</fullName>
    </submittedName>
</protein>
<dbReference type="AlphaFoldDB" id="A0A5E4CPT2"/>
<sequence>LPHVSRMVDALGSWLQCCVEQVFPLDGTLPVVLRPSMAWQALHAACIPGSLGHHSTASGQGLGFIRTLDKVTHVMAG</sequence>
<gene>
    <name evidence="1" type="ORF">MONAX_5E030748</name>
</gene>
<feature type="non-terminal residue" evidence="1">
    <location>
        <position position="77"/>
    </location>
</feature>
<feature type="non-terminal residue" evidence="1">
    <location>
        <position position="1"/>
    </location>
</feature>